<proteinExistence type="inferred from homology"/>
<keyword evidence="5" id="KW-1185">Reference proteome</keyword>
<keyword evidence="3" id="KW-0560">Oxidoreductase</keyword>
<evidence type="ECO:0000313" key="5">
    <source>
        <dbReference type="Proteomes" id="UP000028524"/>
    </source>
</evidence>
<dbReference type="OMA" id="HATEWAK"/>
<reference evidence="4 5" key="1">
    <citation type="journal article" date="2014" name="BMC Genomics">
        <title>Comparative genome sequencing reveals chemotype-specific gene clusters in the toxigenic black mold Stachybotrys.</title>
        <authorList>
            <person name="Semeiks J."/>
            <person name="Borek D."/>
            <person name="Otwinowski Z."/>
            <person name="Grishin N.V."/>
        </authorList>
    </citation>
    <scope>NUCLEOTIDE SEQUENCE [LARGE SCALE GENOMIC DNA]</scope>
    <source>
        <strain evidence="4 5">IBT 40285</strain>
    </source>
</reference>
<dbReference type="InParanoid" id="A0A084R023"/>
<dbReference type="EMBL" id="KL659427">
    <property type="protein sequence ID" value="KFA69558.1"/>
    <property type="molecule type" value="Genomic_DNA"/>
</dbReference>
<dbReference type="PANTHER" id="PTHR24321">
    <property type="entry name" value="DEHYDROGENASES, SHORT CHAIN"/>
    <property type="match status" value="1"/>
</dbReference>
<dbReference type="PRINTS" id="PR00081">
    <property type="entry name" value="GDHRDH"/>
</dbReference>
<comment type="similarity">
    <text evidence="1">Belongs to the short-chain dehydrogenases/reductases (SDR) family.</text>
</comment>
<evidence type="ECO:0000313" key="4">
    <source>
        <dbReference type="EMBL" id="KFA69558.1"/>
    </source>
</evidence>
<keyword evidence="2" id="KW-0521">NADP</keyword>
<dbReference type="PANTHER" id="PTHR24321:SF12">
    <property type="entry name" value="SHORT-CHAIN DEHYDROGENASE_REDUCTASE FAMILY, PUTATIVE (AFU_ORTHOLOGUE AFUA_5G14340)-RELATED"/>
    <property type="match status" value="1"/>
</dbReference>
<accession>A0A084R023</accession>
<dbReference type="GO" id="GO:0016491">
    <property type="term" value="F:oxidoreductase activity"/>
    <property type="evidence" value="ECO:0007669"/>
    <property type="project" value="UniProtKB-KW"/>
</dbReference>
<evidence type="ECO:0000256" key="3">
    <source>
        <dbReference type="ARBA" id="ARBA00023002"/>
    </source>
</evidence>
<dbReference type="InterPro" id="IPR020904">
    <property type="entry name" value="Sc_DH/Rdtase_CS"/>
</dbReference>
<dbReference type="Proteomes" id="UP000028524">
    <property type="component" value="Unassembled WGS sequence"/>
</dbReference>
<dbReference type="OrthoDB" id="5840532at2759"/>
<dbReference type="Gene3D" id="3.40.50.720">
    <property type="entry name" value="NAD(P)-binding Rossmann-like Domain"/>
    <property type="match status" value="1"/>
</dbReference>
<evidence type="ECO:0000256" key="2">
    <source>
        <dbReference type="ARBA" id="ARBA00022857"/>
    </source>
</evidence>
<dbReference type="HOGENOM" id="CLU_010194_1_0_1"/>
<organism evidence="4 5">
    <name type="scientific">Stachybotrys chlorohalonatus (strain IBT 40285)</name>
    <dbReference type="NCBI Taxonomy" id="1283841"/>
    <lineage>
        <taxon>Eukaryota</taxon>
        <taxon>Fungi</taxon>
        <taxon>Dikarya</taxon>
        <taxon>Ascomycota</taxon>
        <taxon>Pezizomycotina</taxon>
        <taxon>Sordariomycetes</taxon>
        <taxon>Hypocreomycetidae</taxon>
        <taxon>Hypocreales</taxon>
        <taxon>Stachybotryaceae</taxon>
        <taxon>Stachybotrys</taxon>
    </lineage>
</organism>
<dbReference type="STRING" id="1283841.A0A084R023"/>
<dbReference type="CDD" id="cd05233">
    <property type="entry name" value="SDR_c"/>
    <property type="match status" value="1"/>
</dbReference>
<dbReference type="InterPro" id="IPR002347">
    <property type="entry name" value="SDR_fam"/>
</dbReference>
<protein>
    <submittedName>
        <fullName evidence="4">Uncharacterized protein</fullName>
    </submittedName>
</protein>
<dbReference type="FunFam" id="3.40.50.720:FF:000084">
    <property type="entry name" value="Short-chain dehydrogenase reductase"/>
    <property type="match status" value="1"/>
</dbReference>
<name>A0A084R023_STAC4</name>
<sequence length="275" mass="28628">MDIAGYAYIVGGGSGIGKETAIAFAKEGAAGVAIADINLAAVEEAAKEAKAAATNPDFTELTLQVDVAQEDSVDAGTKKVVEVFGRIDYCLISAGIGIPKAMATTEVETEFFKRMMDINVTGSFLVTRSVGQAMKSQTPTPCTSVKPERAITRGTIVHMGSTASYLAGPGRCAYVVSKHAVLGLSRVAAIDLVPHGVRVNCLCPGWVDTPLIQATKSSTSGLDDMVKKLVPMGRLGMTEETADAILYLCSPRSSYVNGCALVMDGGTTVIVRSGI</sequence>
<evidence type="ECO:0000256" key="1">
    <source>
        <dbReference type="ARBA" id="ARBA00006484"/>
    </source>
</evidence>
<gene>
    <name evidence="4" type="ORF">S40285_07974</name>
</gene>
<dbReference type="Pfam" id="PF13561">
    <property type="entry name" value="adh_short_C2"/>
    <property type="match status" value="1"/>
</dbReference>
<dbReference type="AlphaFoldDB" id="A0A084R023"/>
<dbReference type="PROSITE" id="PS00061">
    <property type="entry name" value="ADH_SHORT"/>
    <property type="match status" value="1"/>
</dbReference>
<dbReference type="InterPro" id="IPR036291">
    <property type="entry name" value="NAD(P)-bd_dom_sf"/>
</dbReference>
<dbReference type="SUPFAM" id="SSF51735">
    <property type="entry name" value="NAD(P)-binding Rossmann-fold domains"/>
    <property type="match status" value="1"/>
</dbReference>